<reference evidence="1 2" key="1">
    <citation type="submission" date="2019-04" db="EMBL/GenBank/DDBJ databases">
        <title>Streptomyces sp. nov. Bv016 isolated from bark of Buahinia variegata.</title>
        <authorList>
            <person name="Kanchanasin P."/>
            <person name="Tanasupawat S."/>
            <person name="Yuki M."/>
            <person name="Kudo T."/>
        </authorList>
    </citation>
    <scope>NUCLEOTIDE SEQUENCE [LARGE SCALE GENOMIC DNA]</scope>
    <source>
        <strain evidence="1 2">JCM 4765</strain>
    </source>
</reference>
<name>A0A4Z1CZJ3_STRGP</name>
<comment type="caution">
    <text evidence="1">The sequence shown here is derived from an EMBL/GenBank/DDBJ whole genome shotgun (WGS) entry which is preliminary data.</text>
</comment>
<evidence type="ECO:0000313" key="2">
    <source>
        <dbReference type="Proteomes" id="UP000298513"/>
    </source>
</evidence>
<proteinExistence type="predicted"/>
<gene>
    <name evidence="1" type="ORF">E5082_30050</name>
</gene>
<evidence type="ECO:0000313" key="1">
    <source>
        <dbReference type="EMBL" id="TGN74356.1"/>
    </source>
</evidence>
<evidence type="ECO:0008006" key="3">
    <source>
        <dbReference type="Google" id="ProtNLM"/>
    </source>
</evidence>
<dbReference type="Proteomes" id="UP000298513">
    <property type="component" value="Unassembled WGS sequence"/>
</dbReference>
<accession>A0A4Z1CZJ3</accession>
<organism evidence="1 2">
    <name type="scientific">Streptomyces griseoluteus</name>
    <dbReference type="NCBI Taxonomy" id="29306"/>
    <lineage>
        <taxon>Bacteria</taxon>
        <taxon>Bacillati</taxon>
        <taxon>Actinomycetota</taxon>
        <taxon>Actinomycetes</taxon>
        <taxon>Kitasatosporales</taxon>
        <taxon>Streptomycetaceae</taxon>
        <taxon>Streptomyces</taxon>
    </lineage>
</organism>
<sequence>MKQINVRVDDEAAAGIAARAEAAGLTVPEYAKQVLSDEGNDLRHRFLAAGAHFADEFADAFAEEFGTPAPDRGSAAAA</sequence>
<dbReference type="AlphaFoldDB" id="A0A4Z1CZJ3"/>
<dbReference type="RefSeq" id="WP_135794409.1">
    <property type="nucleotide sequence ID" value="NZ_JBEPFF010000027.1"/>
</dbReference>
<protein>
    <recommendedName>
        <fullName evidence="3">Antitoxin</fullName>
    </recommendedName>
</protein>
<dbReference type="EMBL" id="SRRU01000015">
    <property type="protein sequence ID" value="TGN74356.1"/>
    <property type="molecule type" value="Genomic_DNA"/>
</dbReference>
<keyword evidence="2" id="KW-1185">Reference proteome</keyword>